<organism evidence="2 3">
    <name type="scientific">Portunus trituberculatus</name>
    <name type="common">Swimming crab</name>
    <name type="synonym">Neptunus trituberculatus</name>
    <dbReference type="NCBI Taxonomy" id="210409"/>
    <lineage>
        <taxon>Eukaryota</taxon>
        <taxon>Metazoa</taxon>
        <taxon>Ecdysozoa</taxon>
        <taxon>Arthropoda</taxon>
        <taxon>Crustacea</taxon>
        <taxon>Multicrustacea</taxon>
        <taxon>Malacostraca</taxon>
        <taxon>Eumalacostraca</taxon>
        <taxon>Eucarida</taxon>
        <taxon>Decapoda</taxon>
        <taxon>Pleocyemata</taxon>
        <taxon>Brachyura</taxon>
        <taxon>Eubrachyura</taxon>
        <taxon>Portunoidea</taxon>
        <taxon>Portunidae</taxon>
        <taxon>Portuninae</taxon>
        <taxon>Portunus</taxon>
    </lineage>
</organism>
<dbReference type="Proteomes" id="UP000324222">
    <property type="component" value="Unassembled WGS sequence"/>
</dbReference>
<dbReference type="AlphaFoldDB" id="A0A5B7H3N6"/>
<name>A0A5B7H3N6_PORTR</name>
<protein>
    <submittedName>
        <fullName evidence="2">Uncharacterized protein</fullName>
    </submittedName>
</protein>
<reference evidence="2 3" key="1">
    <citation type="submission" date="2019-05" db="EMBL/GenBank/DDBJ databases">
        <title>Another draft genome of Portunus trituberculatus and its Hox gene families provides insights of decapod evolution.</title>
        <authorList>
            <person name="Jeong J.-H."/>
            <person name="Song I."/>
            <person name="Kim S."/>
            <person name="Choi T."/>
            <person name="Kim D."/>
            <person name="Ryu S."/>
            <person name="Kim W."/>
        </authorList>
    </citation>
    <scope>NUCLEOTIDE SEQUENCE [LARGE SCALE GENOMIC DNA]</scope>
    <source>
        <tissue evidence="2">Muscle</tissue>
    </source>
</reference>
<dbReference type="EMBL" id="VSRR010025117">
    <property type="protein sequence ID" value="MPC66690.1"/>
    <property type="molecule type" value="Genomic_DNA"/>
</dbReference>
<evidence type="ECO:0000313" key="2">
    <source>
        <dbReference type="EMBL" id="MPC66690.1"/>
    </source>
</evidence>
<sequence length="122" mass="13309">MEGQRPPDLRSNGTDLCYNFLVWGRWYLGRGAWRRSSSSPPPSSLLGEARLTGRGSRRGGLTLGTCHCRCSCQEGAVTRHLGSVIFPYQRSVSAVAPEPLDGCRLPSLITSQARHSLSVACY</sequence>
<proteinExistence type="predicted"/>
<accession>A0A5B7H3N6</accession>
<keyword evidence="3" id="KW-1185">Reference proteome</keyword>
<evidence type="ECO:0000313" key="3">
    <source>
        <dbReference type="Proteomes" id="UP000324222"/>
    </source>
</evidence>
<feature type="region of interest" description="Disordered" evidence="1">
    <location>
        <begin position="33"/>
        <end position="55"/>
    </location>
</feature>
<comment type="caution">
    <text evidence="2">The sequence shown here is derived from an EMBL/GenBank/DDBJ whole genome shotgun (WGS) entry which is preliminary data.</text>
</comment>
<gene>
    <name evidence="2" type="ORF">E2C01_060841</name>
</gene>
<evidence type="ECO:0000256" key="1">
    <source>
        <dbReference type="SAM" id="MobiDB-lite"/>
    </source>
</evidence>